<dbReference type="EMBL" id="BARW01035328">
    <property type="protein sequence ID" value="GAJ19513.1"/>
    <property type="molecule type" value="Genomic_DNA"/>
</dbReference>
<evidence type="ECO:0000313" key="1">
    <source>
        <dbReference type="EMBL" id="GAJ19513.1"/>
    </source>
</evidence>
<dbReference type="Pfam" id="PF08282">
    <property type="entry name" value="Hydrolase_3"/>
    <property type="match status" value="1"/>
</dbReference>
<organism evidence="1">
    <name type="scientific">marine sediment metagenome</name>
    <dbReference type="NCBI Taxonomy" id="412755"/>
    <lineage>
        <taxon>unclassified sequences</taxon>
        <taxon>metagenomes</taxon>
        <taxon>ecological metagenomes</taxon>
    </lineage>
</organism>
<dbReference type="PANTHER" id="PTHR10000:SF8">
    <property type="entry name" value="HAD SUPERFAMILY HYDROLASE-LIKE, TYPE 3"/>
    <property type="match status" value="1"/>
</dbReference>
<evidence type="ECO:0008006" key="2">
    <source>
        <dbReference type="Google" id="ProtNLM"/>
    </source>
</evidence>
<proteinExistence type="predicted"/>
<dbReference type="GO" id="GO:0000287">
    <property type="term" value="F:magnesium ion binding"/>
    <property type="evidence" value="ECO:0007669"/>
    <property type="project" value="TreeGrafter"/>
</dbReference>
<reference evidence="1" key="1">
    <citation type="journal article" date="2014" name="Front. Microbiol.">
        <title>High frequency of phylogenetically diverse reductive dehalogenase-homologous genes in deep subseafloor sedimentary metagenomes.</title>
        <authorList>
            <person name="Kawai M."/>
            <person name="Futagami T."/>
            <person name="Toyoda A."/>
            <person name="Takaki Y."/>
            <person name="Nishi S."/>
            <person name="Hori S."/>
            <person name="Arai W."/>
            <person name="Tsubouchi T."/>
            <person name="Morono Y."/>
            <person name="Uchiyama I."/>
            <person name="Ito T."/>
            <person name="Fujiyama A."/>
            <person name="Inagaki F."/>
            <person name="Takami H."/>
        </authorList>
    </citation>
    <scope>NUCLEOTIDE SEQUENCE</scope>
    <source>
        <strain evidence="1">Expedition CK06-06</strain>
    </source>
</reference>
<dbReference type="Gene3D" id="3.40.50.1000">
    <property type="entry name" value="HAD superfamily/HAD-like"/>
    <property type="match status" value="1"/>
</dbReference>
<dbReference type="GO" id="GO:0016791">
    <property type="term" value="F:phosphatase activity"/>
    <property type="evidence" value="ECO:0007669"/>
    <property type="project" value="TreeGrafter"/>
</dbReference>
<dbReference type="SUPFAM" id="SSF56784">
    <property type="entry name" value="HAD-like"/>
    <property type="match status" value="1"/>
</dbReference>
<dbReference type="InterPro" id="IPR036412">
    <property type="entry name" value="HAD-like_sf"/>
</dbReference>
<dbReference type="AlphaFoldDB" id="X1UPY2"/>
<sequence length="49" mass="5052">GTNDISLLSTAGLAVAMGNAYDEVKAVADYVTLDIDHNGVAAAIEKFLL</sequence>
<gene>
    <name evidence="1" type="ORF">S12H4_55124</name>
</gene>
<comment type="caution">
    <text evidence="1">The sequence shown here is derived from an EMBL/GenBank/DDBJ whole genome shotgun (WGS) entry which is preliminary data.</text>
</comment>
<accession>X1UPY2</accession>
<dbReference type="InterPro" id="IPR023214">
    <property type="entry name" value="HAD_sf"/>
</dbReference>
<dbReference type="PANTHER" id="PTHR10000">
    <property type="entry name" value="PHOSPHOSERINE PHOSPHATASE"/>
    <property type="match status" value="1"/>
</dbReference>
<name>X1UPY2_9ZZZZ</name>
<feature type="non-terminal residue" evidence="1">
    <location>
        <position position="1"/>
    </location>
</feature>
<dbReference type="GO" id="GO:0005829">
    <property type="term" value="C:cytosol"/>
    <property type="evidence" value="ECO:0007669"/>
    <property type="project" value="TreeGrafter"/>
</dbReference>
<protein>
    <recommendedName>
        <fullName evidence="2">Cof-type HAD-IIB family hydrolase</fullName>
    </recommendedName>
</protein>